<feature type="transmembrane region" description="Helical" evidence="2">
    <location>
        <begin position="7"/>
        <end position="32"/>
    </location>
</feature>
<feature type="region of interest" description="Disordered" evidence="1">
    <location>
        <begin position="48"/>
        <end position="84"/>
    </location>
</feature>
<evidence type="ECO:0000313" key="4">
    <source>
        <dbReference type="Proteomes" id="UP001651690"/>
    </source>
</evidence>
<dbReference type="RefSeq" id="WP_255062063.1">
    <property type="nucleotide sequence ID" value="NZ_JANDBD010000008.1"/>
</dbReference>
<protein>
    <submittedName>
        <fullName evidence="3">Uncharacterized protein</fullName>
    </submittedName>
</protein>
<dbReference type="Proteomes" id="UP001651690">
    <property type="component" value="Unassembled WGS sequence"/>
</dbReference>
<evidence type="ECO:0000313" key="3">
    <source>
        <dbReference type="EMBL" id="MCP9274494.1"/>
    </source>
</evidence>
<keyword evidence="4" id="KW-1185">Reference proteome</keyword>
<keyword evidence="2" id="KW-0812">Transmembrane</keyword>
<keyword evidence="2" id="KW-0472">Membrane</keyword>
<dbReference type="EMBL" id="JANDBD010000008">
    <property type="protein sequence ID" value="MCP9274494.1"/>
    <property type="molecule type" value="Genomic_DNA"/>
</dbReference>
<evidence type="ECO:0000256" key="1">
    <source>
        <dbReference type="SAM" id="MobiDB-lite"/>
    </source>
</evidence>
<gene>
    <name evidence="3" type="ORF">NM203_20075</name>
</gene>
<proteinExistence type="predicted"/>
<name>A0ABT1M5Q8_9MYCO</name>
<evidence type="ECO:0000256" key="2">
    <source>
        <dbReference type="SAM" id="Phobius"/>
    </source>
</evidence>
<feature type="compositionally biased region" description="Pro residues" evidence="1">
    <location>
        <begin position="55"/>
        <end position="64"/>
    </location>
</feature>
<accession>A0ABT1M5Q8</accession>
<sequence>MTQRAEFAVWWLVGVVAVLGLIYAGVMGWAVLHTVNWDLLFGNTDWNPGNLTTAPPAPPAPQIPELPGGGGLPVPAPAPPAPPR</sequence>
<comment type="caution">
    <text evidence="3">The sequence shown here is derived from an EMBL/GenBank/DDBJ whole genome shotgun (WGS) entry which is preliminary data.</text>
</comment>
<organism evidence="3 4">
    <name type="scientific">Mycolicibacterium arenosum</name>
    <dbReference type="NCBI Taxonomy" id="2952157"/>
    <lineage>
        <taxon>Bacteria</taxon>
        <taxon>Bacillati</taxon>
        <taxon>Actinomycetota</taxon>
        <taxon>Actinomycetes</taxon>
        <taxon>Mycobacteriales</taxon>
        <taxon>Mycobacteriaceae</taxon>
        <taxon>Mycolicibacterium</taxon>
    </lineage>
</organism>
<feature type="compositionally biased region" description="Pro residues" evidence="1">
    <location>
        <begin position="74"/>
        <end position="84"/>
    </location>
</feature>
<keyword evidence="2" id="KW-1133">Transmembrane helix</keyword>
<reference evidence="3 4" key="1">
    <citation type="submission" date="2022-06" db="EMBL/GenBank/DDBJ databases">
        <title>Mycolicibacterium sp. CAU 1645 isolated from seawater.</title>
        <authorList>
            <person name="Kim W."/>
        </authorList>
    </citation>
    <scope>NUCLEOTIDE SEQUENCE [LARGE SCALE GENOMIC DNA]</scope>
    <source>
        <strain evidence="3 4">CAU 1645</strain>
    </source>
</reference>